<dbReference type="PANTHER" id="PTHR45566">
    <property type="entry name" value="HTH-TYPE TRANSCRIPTIONAL REGULATOR YHJB-RELATED"/>
    <property type="match status" value="1"/>
</dbReference>
<protein>
    <submittedName>
        <fullName evidence="5">DNA-binding response regulator, NarL/FixJ family, contains REC and HTH domains</fullName>
    </submittedName>
</protein>
<dbReference type="InterPro" id="IPR001789">
    <property type="entry name" value="Sig_transdc_resp-reg_receiver"/>
</dbReference>
<dbReference type="Pfam" id="PF00072">
    <property type="entry name" value="Response_reg"/>
    <property type="match status" value="1"/>
</dbReference>
<dbReference type="Pfam" id="PF00196">
    <property type="entry name" value="GerE"/>
    <property type="match status" value="1"/>
</dbReference>
<dbReference type="GO" id="GO:0006355">
    <property type="term" value="P:regulation of DNA-templated transcription"/>
    <property type="evidence" value="ECO:0007669"/>
    <property type="project" value="InterPro"/>
</dbReference>
<evidence type="ECO:0000313" key="6">
    <source>
        <dbReference type="Proteomes" id="UP000219494"/>
    </source>
</evidence>
<proteinExistence type="predicted"/>
<dbReference type="GO" id="GO:0003677">
    <property type="term" value="F:DNA binding"/>
    <property type="evidence" value="ECO:0007669"/>
    <property type="project" value="UniProtKB-KW"/>
</dbReference>
<dbReference type="InterPro" id="IPR051015">
    <property type="entry name" value="EvgA-like"/>
</dbReference>
<dbReference type="SUPFAM" id="SSF52172">
    <property type="entry name" value="CheY-like"/>
    <property type="match status" value="1"/>
</dbReference>
<evidence type="ECO:0000256" key="2">
    <source>
        <dbReference type="PROSITE-ProRule" id="PRU00169"/>
    </source>
</evidence>
<gene>
    <name evidence="5" type="ORF">SAMN06297144_0557</name>
</gene>
<name>A0A285QHA3_9SPHN</name>
<keyword evidence="6" id="KW-1185">Reference proteome</keyword>
<dbReference type="InterPro" id="IPR016032">
    <property type="entry name" value="Sig_transdc_resp-reg_C-effctor"/>
</dbReference>
<organism evidence="5 6">
    <name type="scientific">Sphingomonas guangdongensis</name>
    <dbReference type="NCBI Taxonomy" id="1141890"/>
    <lineage>
        <taxon>Bacteria</taxon>
        <taxon>Pseudomonadati</taxon>
        <taxon>Pseudomonadota</taxon>
        <taxon>Alphaproteobacteria</taxon>
        <taxon>Sphingomonadales</taxon>
        <taxon>Sphingomonadaceae</taxon>
        <taxon>Sphingomonas</taxon>
    </lineage>
</organism>
<keyword evidence="2" id="KW-0597">Phosphoprotein</keyword>
<dbReference type="InterPro" id="IPR011006">
    <property type="entry name" value="CheY-like_superfamily"/>
</dbReference>
<dbReference type="Gene3D" id="3.40.50.2300">
    <property type="match status" value="1"/>
</dbReference>
<dbReference type="PROSITE" id="PS00622">
    <property type="entry name" value="HTH_LUXR_1"/>
    <property type="match status" value="1"/>
</dbReference>
<evidence type="ECO:0000259" key="4">
    <source>
        <dbReference type="PROSITE" id="PS50110"/>
    </source>
</evidence>
<reference evidence="5 6" key="1">
    <citation type="submission" date="2017-07" db="EMBL/GenBank/DDBJ databases">
        <authorList>
            <person name="Sun Z.S."/>
            <person name="Albrecht U."/>
            <person name="Echele G."/>
            <person name="Lee C.C."/>
        </authorList>
    </citation>
    <scope>NUCLEOTIDE SEQUENCE [LARGE SCALE GENOMIC DNA]</scope>
    <source>
        <strain evidence="5 6">CGMCC 1.12672</strain>
    </source>
</reference>
<feature type="domain" description="Response regulatory" evidence="4">
    <location>
        <begin position="6"/>
        <end position="123"/>
    </location>
</feature>
<accession>A0A285QHA3</accession>
<dbReference type="InterPro" id="IPR000792">
    <property type="entry name" value="Tscrpt_reg_LuxR_C"/>
</dbReference>
<dbReference type="Proteomes" id="UP000219494">
    <property type="component" value="Unassembled WGS sequence"/>
</dbReference>
<dbReference type="GO" id="GO:0000160">
    <property type="term" value="P:phosphorelay signal transduction system"/>
    <property type="evidence" value="ECO:0007669"/>
    <property type="project" value="InterPro"/>
</dbReference>
<dbReference type="SUPFAM" id="SSF46894">
    <property type="entry name" value="C-terminal effector domain of the bipartite response regulators"/>
    <property type="match status" value="1"/>
</dbReference>
<evidence type="ECO:0000256" key="1">
    <source>
        <dbReference type="ARBA" id="ARBA00023125"/>
    </source>
</evidence>
<dbReference type="RefSeq" id="WP_097062455.1">
    <property type="nucleotide sequence ID" value="NZ_OBMI01000001.1"/>
</dbReference>
<dbReference type="PRINTS" id="PR00038">
    <property type="entry name" value="HTHLUXR"/>
</dbReference>
<dbReference type="EMBL" id="OBMI01000001">
    <property type="protein sequence ID" value="SOB79452.1"/>
    <property type="molecule type" value="Genomic_DNA"/>
</dbReference>
<keyword evidence="1 5" id="KW-0238">DNA-binding</keyword>
<dbReference type="SMART" id="SM00421">
    <property type="entry name" value="HTH_LUXR"/>
    <property type="match status" value="1"/>
</dbReference>
<feature type="modified residue" description="4-aspartylphosphate" evidence="2">
    <location>
        <position position="58"/>
    </location>
</feature>
<feature type="domain" description="HTH luxR-type" evidence="3">
    <location>
        <begin position="142"/>
        <end position="207"/>
    </location>
</feature>
<dbReference type="PROSITE" id="PS50110">
    <property type="entry name" value="RESPONSE_REGULATORY"/>
    <property type="match status" value="1"/>
</dbReference>
<dbReference type="AlphaFoldDB" id="A0A285QHA3"/>
<dbReference type="PROSITE" id="PS50043">
    <property type="entry name" value="HTH_LUXR_2"/>
    <property type="match status" value="1"/>
</dbReference>
<sequence>MRSSSRVLVTDDHPLTREGLSLAARSAIIGATVGTAGTIAEAASLLKLWGSCRMILLDFLVPDARGYTGFLTLQSIVPQTPIVVISAREDLAVIEAARALGAAAFLFKSRPLDEIAANLREVDAGRVIFPDSAGVNTTVAAIGNRISDLSPAQHAVLMALTDGRSNKQIGFDLDVTEATVKAHLTAIFRKLGVSNRAQALLAMRSVLNSSSEESA</sequence>
<dbReference type="PANTHER" id="PTHR45566:SF1">
    <property type="entry name" value="HTH-TYPE TRANSCRIPTIONAL REGULATOR YHJB-RELATED"/>
    <property type="match status" value="1"/>
</dbReference>
<dbReference type="SMART" id="SM00448">
    <property type="entry name" value="REC"/>
    <property type="match status" value="1"/>
</dbReference>
<evidence type="ECO:0000259" key="3">
    <source>
        <dbReference type="PROSITE" id="PS50043"/>
    </source>
</evidence>
<dbReference type="CDD" id="cd06170">
    <property type="entry name" value="LuxR_C_like"/>
    <property type="match status" value="1"/>
</dbReference>
<dbReference type="OrthoDB" id="9814495at2"/>
<evidence type="ECO:0000313" key="5">
    <source>
        <dbReference type="EMBL" id="SOB79452.1"/>
    </source>
</evidence>